<name>A0A453GEU6_AEGTS</name>
<accession>A0A453GEU6</accession>
<dbReference type="Gramene" id="AET3Gv20982300.13">
    <property type="protein sequence ID" value="AET3Gv20982300.13"/>
    <property type="gene ID" value="AET3Gv20982300"/>
</dbReference>
<reference evidence="1" key="4">
    <citation type="submission" date="2019-03" db="UniProtKB">
        <authorList>
            <consortium name="EnsemblPlants"/>
        </authorList>
    </citation>
    <scope>IDENTIFICATION</scope>
</reference>
<evidence type="ECO:0000313" key="1">
    <source>
        <dbReference type="EnsemblPlants" id="AET3Gv20982300.13"/>
    </source>
</evidence>
<organism evidence="1 2">
    <name type="scientific">Aegilops tauschii subsp. strangulata</name>
    <name type="common">Goatgrass</name>
    <dbReference type="NCBI Taxonomy" id="200361"/>
    <lineage>
        <taxon>Eukaryota</taxon>
        <taxon>Viridiplantae</taxon>
        <taxon>Streptophyta</taxon>
        <taxon>Embryophyta</taxon>
        <taxon>Tracheophyta</taxon>
        <taxon>Spermatophyta</taxon>
        <taxon>Magnoliopsida</taxon>
        <taxon>Liliopsida</taxon>
        <taxon>Poales</taxon>
        <taxon>Poaceae</taxon>
        <taxon>BOP clade</taxon>
        <taxon>Pooideae</taxon>
        <taxon>Triticodae</taxon>
        <taxon>Triticeae</taxon>
        <taxon>Triticinae</taxon>
        <taxon>Aegilops</taxon>
    </lineage>
</organism>
<protein>
    <submittedName>
        <fullName evidence="1">Uncharacterized protein</fullName>
    </submittedName>
</protein>
<dbReference type="AlphaFoldDB" id="A0A453GEU6"/>
<dbReference type="EnsemblPlants" id="AET3Gv20982300.13">
    <property type="protein sequence ID" value="AET3Gv20982300.13"/>
    <property type="gene ID" value="AET3Gv20982300"/>
</dbReference>
<keyword evidence="2" id="KW-1185">Reference proteome</keyword>
<reference evidence="2" key="2">
    <citation type="journal article" date="2017" name="Nat. Plants">
        <title>The Aegilops tauschii genome reveals multiple impacts of transposons.</title>
        <authorList>
            <person name="Zhao G."/>
            <person name="Zou C."/>
            <person name="Li K."/>
            <person name="Wang K."/>
            <person name="Li T."/>
            <person name="Gao L."/>
            <person name="Zhang X."/>
            <person name="Wang H."/>
            <person name="Yang Z."/>
            <person name="Liu X."/>
            <person name="Jiang W."/>
            <person name="Mao L."/>
            <person name="Kong X."/>
            <person name="Jiao Y."/>
            <person name="Jia J."/>
        </authorList>
    </citation>
    <scope>NUCLEOTIDE SEQUENCE [LARGE SCALE GENOMIC DNA]</scope>
    <source>
        <strain evidence="2">cv. AL8/78</strain>
    </source>
</reference>
<reference evidence="2" key="1">
    <citation type="journal article" date="2014" name="Science">
        <title>Ancient hybridizations among the ancestral genomes of bread wheat.</title>
        <authorList>
            <consortium name="International Wheat Genome Sequencing Consortium,"/>
            <person name="Marcussen T."/>
            <person name="Sandve S.R."/>
            <person name="Heier L."/>
            <person name="Spannagl M."/>
            <person name="Pfeifer M."/>
            <person name="Jakobsen K.S."/>
            <person name="Wulff B.B."/>
            <person name="Steuernagel B."/>
            <person name="Mayer K.F."/>
            <person name="Olsen O.A."/>
        </authorList>
    </citation>
    <scope>NUCLEOTIDE SEQUENCE [LARGE SCALE GENOMIC DNA]</scope>
    <source>
        <strain evidence="2">cv. AL8/78</strain>
    </source>
</reference>
<sequence>MLTLICFISRGQVHPGWKRNSSPTGVEERRGCDLVVDSSVLCSILSAVKNYFCVEVWCKKFFLLRGSVL</sequence>
<proteinExistence type="predicted"/>
<evidence type="ECO:0000313" key="2">
    <source>
        <dbReference type="Proteomes" id="UP000015105"/>
    </source>
</evidence>
<reference evidence="1" key="3">
    <citation type="journal article" date="2017" name="Nature">
        <title>Genome sequence of the progenitor of the wheat D genome Aegilops tauschii.</title>
        <authorList>
            <person name="Luo M.C."/>
            <person name="Gu Y.Q."/>
            <person name="Puiu D."/>
            <person name="Wang H."/>
            <person name="Twardziok S.O."/>
            <person name="Deal K.R."/>
            <person name="Huo N."/>
            <person name="Zhu T."/>
            <person name="Wang L."/>
            <person name="Wang Y."/>
            <person name="McGuire P.E."/>
            <person name="Liu S."/>
            <person name="Long H."/>
            <person name="Ramasamy R.K."/>
            <person name="Rodriguez J.C."/>
            <person name="Van S.L."/>
            <person name="Yuan L."/>
            <person name="Wang Z."/>
            <person name="Xia Z."/>
            <person name="Xiao L."/>
            <person name="Anderson O.D."/>
            <person name="Ouyang S."/>
            <person name="Liang Y."/>
            <person name="Zimin A.V."/>
            <person name="Pertea G."/>
            <person name="Qi P."/>
            <person name="Bennetzen J.L."/>
            <person name="Dai X."/>
            <person name="Dawson M.W."/>
            <person name="Muller H.G."/>
            <person name="Kugler K."/>
            <person name="Rivarola-Duarte L."/>
            <person name="Spannagl M."/>
            <person name="Mayer K.F.X."/>
            <person name="Lu F.H."/>
            <person name="Bevan M.W."/>
            <person name="Leroy P."/>
            <person name="Li P."/>
            <person name="You F.M."/>
            <person name="Sun Q."/>
            <person name="Liu Z."/>
            <person name="Lyons E."/>
            <person name="Wicker T."/>
            <person name="Salzberg S.L."/>
            <person name="Devos K.M."/>
            <person name="Dvorak J."/>
        </authorList>
    </citation>
    <scope>NUCLEOTIDE SEQUENCE [LARGE SCALE GENOMIC DNA]</scope>
    <source>
        <strain evidence="1">cv. AL8/78</strain>
    </source>
</reference>
<reference evidence="1" key="5">
    <citation type="journal article" date="2021" name="G3 (Bethesda)">
        <title>Aegilops tauschii genome assembly Aet v5.0 features greater sequence contiguity and improved annotation.</title>
        <authorList>
            <person name="Wang L."/>
            <person name="Zhu T."/>
            <person name="Rodriguez J.C."/>
            <person name="Deal K.R."/>
            <person name="Dubcovsky J."/>
            <person name="McGuire P.E."/>
            <person name="Lux T."/>
            <person name="Spannagl M."/>
            <person name="Mayer K.F.X."/>
            <person name="Baldrich P."/>
            <person name="Meyers B.C."/>
            <person name="Huo N."/>
            <person name="Gu Y.Q."/>
            <person name="Zhou H."/>
            <person name="Devos K.M."/>
            <person name="Bennetzen J.L."/>
            <person name="Unver T."/>
            <person name="Budak H."/>
            <person name="Gulick P.J."/>
            <person name="Galiba G."/>
            <person name="Kalapos B."/>
            <person name="Nelson D.R."/>
            <person name="Li P."/>
            <person name="You F.M."/>
            <person name="Luo M.C."/>
            <person name="Dvorak J."/>
        </authorList>
    </citation>
    <scope>NUCLEOTIDE SEQUENCE [LARGE SCALE GENOMIC DNA]</scope>
    <source>
        <strain evidence="1">cv. AL8/78</strain>
    </source>
</reference>
<dbReference type="Proteomes" id="UP000015105">
    <property type="component" value="Chromosome 3D"/>
</dbReference>